<dbReference type="EMBL" id="JBEPMA010000001">
    <property type="protein sequence ID" value="MET3616765.1"/>
    <property type="molecule type" value="Genomic_DNA"/>
</dbReference>
<dbReference type="Proteomes" id="UP001549162">
    <property type="component" value="Unassembled WGS sequence"/>
</dbReference>
<reference evidence="1 2" key="1">
    <citation type="submission" date="2024-06" db="EMBL/GenBank/DDBJ databases">
        <title>Genomic Encyclopedia of Type Strains, Phase IV (KMG-IV): sequencing the most valuable type-strain genomes for metagenomic binning, comparative biology and taxonomic classification.</title>
        <authorList>
            <person name="Goeker M."/>
        </authorList>
    </citation>
    <scope>NUCLEOTIDE SEQUENCE [LARGE SCALE GENOMIC DNA]</scope>
    <source>
        <strain evidence="1 2">DSM 21460</strain>
    </source>
</reference>
<evidence type="ECO:0000313" key="2">
    <source>
        <dbReference type="Proteomes" id="UP001549162"/>
    </source>
</evidence>
<name>A0ABV2J7L5_9FIRM</name>
<protein>
    <submittedName>
        <fullName evidence="1">Uncharacterized protein</fullName>
    </submittedName>
</protein>
<gene>
    <name evidence="1" type="ORF">ABID14_000385</name>
</gene>
<keyword evidence="2" id="KW-1185">Reference proteome</keyword>
<organism evidence="1 2">
    <name type="scientific">Peptoniphilus olsenii</name>
    <dbReference type="NCBI Taxonomy" id="411570"/>
    <lineage>
        <taxon>Bacteria</taxon>
        <taxon>Bacillati</taxon>
        <taxon>Bacillota</taxon>
        <taxon>Tissierellia</taxon>
        <taxon>Tissierellales</taxon>
        <taxon>Peptoniphilaceae</taxon>
        <taxon>Peptoniphilus</taxon>
    </lineage>
</organism>
<dbReference type="RefSeq" id="WP_354366762.1">
    <property type="nucleotide sequence ID" value="NZ_JBEPMA010000001.1"/>
</dbReference>
<accession>A0ABV2J7L5</accession>
<sequence>MKRELIVETEQTENKADWDSFIGLMVDKFLEYVKEQEDEIEF</sequence>
<comment type="caution">
    <text evidence="1">The sequence shown here is derived from an EMBL/GenBank/DDBJ whole genome shotgun (WGS) entry which is preliminary data.</text>
</comment>
<proteinExistence type="predicted"/>
<evidence type="ECO:0000313" key="1">
    <source>
        <dbReference type="EMBL" id="MET3616765.1"/>
    </source>
</evidence>